<name>A0A0G0T577_9BACT</name>
<dbReference type="STRING" id="1618563.UU12_C0035G0004"/>
<organism evidence="1 2">
    <name type="scientific">Candidatus Woesebacteria bacterium GW2011_GWA2_40_7b</name>
    <dbReference type="NCBI Taxonomy" id="1618563"/>
    <lineage>
        <taxon>Bacteria</taxon>
        <taxon>Candidatus Woeseibacteriota</taxon>
    </lineage>
</organism>
<comment type="caution">
    <text evidence="1">The sequence shown here is derived from an EMBL/GenBank/DDBJ whole genome shotgun (WGS) entry which is preliminary data.</text>
</comment>
<dbReference type="EMBL" id="LBZK01000035">
    <property type="protein sequence ID" value="KKR69866.1"/>
    <property type="molecule type" value="Genomic_DNA"/>
</dbReference>
<reference evidence="1 2" key="1">
    <citation type="journal article" date="2015" name="Nature">
        <title>rRNA introns, odd ribosomes, and small enigmatic genomes across a large radiation of phyla.</title>
        <authorList>
            <person name="Brown C.T."/>
            <person name="Hug L.A."/>
            <person name="Thomas B.C."/>
            <person name="Sharon I."/>
            <person name="Castelle C.J."/>
            <person name="Singh A."/>
            <person name="Wilkins M.J."/>
            <person name="Williams K.H."/>
            <person name="Banfield J.F."/>
        </authorList>
    </citation>
    <scope>NUCLEOTIDE SEQUENCE [LARGE SCALE GENOMIC DNA]</scope>
</reference>
<accession>A0A0G0T577</accession>
<dbReference type="Proteomes" id="UP000034562">
    <property type="component" value="Unassembled WGS sequence"/>
</dbReference>
<gene>
    <name evidence="1" type="ORF">UU12_C0035G0004</name>
</gene>
<protein>
    <submittedName>
        <fullName evidence="1">Uncharacterized protein</fullName>
    </submittedName>
</protein>
<proteinExistence type="predicted"/>
<evidence type="ECO:0000313" key="1">
    <source>
        <dbReference type="EMBL" id="KKR69866.1"/>
    </source>
</evidence>
<sequence length="123" mass="14296">MIRKNSNRGLNYSLLTDLIIHRGWSVQVELDMGTAWSITLMRRFPFTLLGPKIGQTYFCNTEKVSGNDIPERQAVWNFLHGYAVEDLKTLMKKVYAAVDELVPMMELEGETLDEYEERIMSKF</sequence>
<dbReference type="AlphaFoldDB" id="A0A0G0T577"/>
<evidence type="ECO:0000313" key="2">
    <source>
        <dbReference type="Proteomes" id="UP000034562"/>
    </source>
</evidence>